<dbReference type="AlphaFoldDB" id="A0A366GNN9"/>
<organism evidence="1 2">
    <name type="scientific">Marinobacter pelagius</name>
    <dbReference type="NCBI Taxonomy" id="379482"/>
    <lineage>
        <taxon>Bacteria</taxon>
        <taxon>Pseudomonadati</taxon>
        <taxon>Pseudomonadota</taxon>
        <taxon>Gammaproteobacteria</taxon>
        <taxon>Pseudomonadales</taxon>
        <taxon>Marinobacteraceae</taxon>
        <taxon>Marinobacter</taxon>
    </lineage>
</organism>
<gene>
    <name evidence="1" type="ORF">DET50_11247</name>
</gene>
<evidence type="ECO:0000313" key="1">
    <source>
        <dbReference type="EMBL" id="RBP28318.1"/>
    </source>
</evidence>
<accession>A0A366GNN9</accession>
<evidence type="ECO:0000313" key="2">
    <source>
        <dbReference type="Proteomes" id="UP000252995"/>
    </source>
</evidence>
<name>A0A366GNN9_9GAMM</name>
<comment type="caution">
    <text evidence="1">The sequence shown here is derived from an EMBL/GenBank/DDBJ whole genome shotgun (WGS) entry which is preliminary data.</text>
</comment>
<protein>
    <submittedName>
        <fullName evidence="1">Uncharacterized protein</fullName>
    </submittedName>
</protein>
<reference evidence="1 2" key="1">
    <citation type="submission" date="2018-06" db="EMBL/GenBank/DDBJ databases">
        <title>Freshwater and sediment microbial communities from various areas in North America, analyzing microbe dynamics in response to fracking.</title>
        <authorList>
            <person name="Lamendella R."/>
        </authorList>
    </citation>
    <scope>NUCLEOTIDE SEQUENCE [LARGE SCALE GENOMIC DNA]</scope>
    <source>
        <strain evidence="1 2">114J</strain>
    </source>
</reference>
<dbReference type="Proteomes" id="UP000252995">
    <property type="component" value="Unassembled WGS sequence"/>
</dbReference>
<proteinExistence type="predicted"/>
<dbReference type="EMBL" id="QNRO01000012">
    <property type="protein sequence ID" value="RBP28318.1"/>
    <property type="molecule type" value="Genomic_DNA"/>
</dbReference>
<sequence length="36" mass="4026">MIAEQGGGSIHFQKMLRAKDGPKQAHMDVLVAVFWK</sequence>